<organism evidence="1 2">
    <name type="scientific">Verticillium longisporum</name>
    <name type="common">Verticillium dahliae var. longisporum</name>
    <dbReference type="NCBI Taxonomy" id="100787"/>
    <lineage>
        <taxon>Eukaryota</taxon>
        <taxon>Fungi</taxon>
        <taxon>Dikarya</taxon>
        <taxon>Ascomycota</taxon>
        <taxon>Pezizomycotina</taxon>
        <taxon>Sordariomycetes</taxon>
        <taxon>Hypocreomycetidae</taxon>
        <taxon>Glomerellales</taxon>
        <taxon>Plectosphaerellaceae</taxon>
        <taxon>Verticillium</taxon>
    </lineage>
</organism>
<name>A0A0G4N5E3_VERLO</name>
<proteinExistence type="predicted"/>
<evidence type="ECO:0000313" key="2">
    <source>
        <dbReference type="Proteomes" id="UP000044602"/>
    </source>
</evidence>
<dbReference type="Proteomes" id="UP000044602">
    <property type="component" value="Unassembled WGS sequence"/>
</dbReference>
<accession>A0A0G4N5E3</accession>
<sequence length="68" mass="6816">MLASTAALGNGGAQGCPVLGLGWAGGRTIWDAAFLSRAPAVMGEMGKCVLSSGYNPGRRSTSTGGRMK</sequence>
<dbReference type="AlphaFoldDB" id="A0A0G4N5E3"/>
<reference evidence="2" key="1">
    <citation type="submission" date="2015-05" db="EMBL/GenBank/DDBJ databases">
        <authorList>
            <person name="Fogelqvist Johan"/>
        </authorList>
    </citation>
    <scope>NUCLEOTIDE SEQUENCE [LARGE SCALE GENOMIC DNA]</scope>
</reference>
<keyword evidence="2" id="KW-1185">Reference proteome</keyword>
<gene>
    <name evidence="1" type="ORF">BN1708_008523</name>
</gene>
<protein>
    <submittedName>
        <fullName evidence="1">Uncharacterized protein</fullName>
    </submittedName>
</protein>
<dbReference type="EMBL" id="CVQH01027083">
    <property type="protein sequence ID" value="CRK41687.1"/>
    <property type="molecule type" value="Genomic_DNA"/>
</dbReference>
<evidence type="ECO:0000313" key="1">
    <source>
        <dbReference type="EMBL" id="CRK41687.1"/>
    </source>
</evidence>